<reference evidence="6 7" key="1">
    <citation type="submission" date="2015-12" db="EMBL/GenBank/DDBJ databases">
        <title>The genome of Folsomia candida.</title>
        <authorList>
            <person name="Faddeeva A."/>
            <person name="Derks M.F."/>
            <person name="Anvar Y."/>
            <person name="Smit S."/>
            <person name="Van Straalen N."/>
            <person name="Roelofs D."/>
        </authorList>
    </citation>
    <scope>NUCLEOTIDE SEQUENCE [LARGE SCALE GENOMIC DNA]</scope>
    <source>
        <strain evidence="6 7">VU population</strain>
        <tissue evidence="6">Whole body</tissue>
    </source>
</reference>
<evidence type="ECO:0000256" key="1">
    <source>
        <dbReference type="ARBA" id="ARBA00022723"/>
    </source>
</evidence>
<dbReference type="EMBL" id="LNIX01000041">
    <property type="protein sequence ID" value="OXA39114.1"/>
    <property type="molecule type" value="Genomic_DNA"/>
</dbReference>
<comment type="caution">
    <text evidence="6">The sequence shown here is derived from an EMBL/GenBank/DDBJ whole genome shotgun (WGS) entry which is preliminary data.</text>
</comment>
<sequence length="343" mass="39757">RIHPIQVQDATHPRTVVDPEILRESRCDDPDFKIMLLYTSVCRSYLTTRVEQNCFSVKNHTSINYSYQTIRWANLGLTPKVNPYTFPLAIFIDRRRPDAKRIWILDITNSHFHEDPSIPWEWRIFVDVGLEVRANLGYMMQCVCKGHTCTCTDDWTVAFVRCKELAPYYKYPEIIDIGYAMYANECFHYNIKQFSHDNITLEGQEGAKQTYYTEEELTEAYHESRKARDMYKAGEFDHQMPAFDPAKLNSADFCAMCGKDKASVEGNLRRCARCKEVRYCSSVCQKKDWRRHKNSCIPVPADLGDGVLLIPPVTCDYSEDNGVTFGFVGTDKIPNLQKQKTKM</sequence>
<dbReference type="Gene3D" id="6.10.140.2220">
    <property type="match status" value="1"/>
</dbReference>
<evidence type="ECO:0000313" key="7">
    <source>
        <dbReference type="Proteomes" id="UP000198287"/>
    </source>
</evidence>
<dbReference type="PROSITE" id="PS50865">
    <property type="entry name" value="ZF_MYND_2"/>
    <property type="match status" value="1"/>
</dbReference>
<protein>
    <submittedName>
        <fullName evidence="6">Ubiquitin carboxyl-terminal hydrolase 19</fullName>
    </submittedName>
</protein>
<evidence type="ECO:0000256" key="4">
    <source>
        <dbReference type="PROSITE-ProRule" id="PRU00134"/>
    </source>
</evidence>
<accession>A0A226D2K5</accession>
<dbReference type="PROSITE" id="PS01360">
    <property type="entry name" value="ZF_MYND_1"/>
    <property type="match status" value="1"/>
</dbReference>
<dbReference type="Pfam" id="PF01753">
    <property type="entry name" value="zf-MYND"/>
    <property type="match status" value="1"/>
</dbReference>
<dbReference type="InterPro" id="IPR002893">
    <property type="entry name" value="Znf_MYND"/>
</dbReference>
<gene>
    <name evidence="6" type="ORF">Fcan01_26070</name>
</gene>
<keyword evidence="3" id="KW-0862">Zinc</keyword>
<evidence type="ECO:0000313" key="6">
    <source>
        <dbReference type="EMBL" id="OXA39114.1"/>
    </source>
</evidence>
<dbReference type="Proteomes" id="UP000198287">
    <property type="component" value="Unassembled WGS sequence"/>
</dbReference>
<keyword evidence="1" id="KW-0479">Metal-binding</keyword>
<dbReference type="OrthoDB" id="10023235at2759"/>
<proteinExistence type="predicted"/>
<keyword evidence="2 4" id="KW-0863">Zinc-finger</keyword>
<feature type="non-terminal residue" evidence="6">
    <location>
        <position position="1"/>
    </location>
</feature>
<organism evidence="6 7">
    <name type="scientific">Folsomia candida</name>
    <name type="common">Springtail</name>
    <dbReference type="NCBI Taxonomy" id="158441"/>
    <lineage>
        <taxon>Eukaryota</taxon>
        <taxon>Metazoa</taxon>
        <taxon>Ecdysozoa</taxon>
        <taxon>Arthropoda</taxon>
        <taxon>Hexapoda</taxon>
        <taxon>Collembola</taxon>
        <taxon>Entomobryomorpha</taxon>
        <taxon>Isotomoidea</taxon>
        <taxon>Isotomidae</taxon>
        <taxon>Proisotominae</taxon>
        <taxon>Folsomia</taxon>
    </lineage>
</organism>
<dbReference type="SUPFAM" id="SSF144232">
    <property type="entry name" value="HIT/MYND zinc finger-like"/>
    <property type="match status" value="1"/>
</dbReference>
<dbReference type="AlphaFoldDB" id="A0A226D2K5"/>
<name>A0A226D2K5_FOLCA</name>
<keyword evidence="7" id="KW-1185">Reference proteome</keyword>
<feature type="domain" description="MYND-type" evidence="5">
    <location>
        <begin position="254"/>
        <end position="296"/>
    </location>
</feature>
<dbReference type="GO" id="GO:0008270">
    <property type="term" value="F:zinc ion binding"/>
    <property type="evidence" value="ECO:0007669"/>
    <property type="project" value="UniProtKB-KW"/>
</dbReference>
<dbReference type="GO" id="GO:0016787">
    <property type="term" value="F:hydrolase activity"/>
    <property type="evidence" value="ECO:0007669"/>
    <property type="project" value="UniProtKB-KW"/>
</dbReference>
<evidence type="ECO:0000256" key="3">
    <source>
        <dbReference type="ARBA" id="ARBA00022833"/>
    </source>
</evidence>
<evidence type="ECO:0000256" key="2">
    <source>
        <dbReference type="ARBA" id="ARBA00022771"/>
    </source>
</evidence>
<evidence type="ECO:0000259" key="5">
    <source>
        <dbReference type="PROSITE" id="PS50865"/>
    </source>
</evidence>
<keyword evidence="6" id="KW-0378">Hydrolase</keyword>